<proteinExistence type="predicted"/>
<dbReference type="SUPFAM" id="SSF47384">
    <property type="entry name" value="Homodimeric domain of signal transducing histidine kinase"/>
    <property type="match status" value="1"/>
</dbReference>
<dbReference type="EC" id="2.7.13.3" evidence="2"/>
<dbReference type="InterPro" id="IPR036890">
    <property type="entry name" value="HATPase_C_sf"/>
</dbReference>
<evidence type="ECO:0000256" key="3">
    <source>
        <dbReference type="ARBA" id="ARBA00022553"/>
    </source>
</evidence>
<evidence type="ECO:0000313" key="7">
    <source>
        <dbReference type="EMBL" id="ALW84063.1"/>
    </source>
</evidence>
<dbReference type="Gene3D" id="3.30.565.10">
    <property type="entry name" value="Histidine kinase-like ATPase, C-terminal domain"/>
    <property type="match status" value="1"/>
</dbReference>
<keyword evidence="5" id="KW-1133">Transmembrane helix</keyword>
<dbReference type="SMART" id="SM00028">
    <property type="entry name" value="TPR"/>
    <property type="match status" value="3"/>
</dbReference>
<evidence type="ECO:0000256" key="1">
    <source>
        <dbReference type="ARBA" id="ARBA00000085"/>
    </source>
</evidence>
<dbReference type="PANTHER" id="PTHR43065:SF42">
    <property type="entry name" value="TWO-COMPONENT SENSOR PPRA"/>
    <property type="match status" value="1"/>
</dbReference>
<dbReference type="SUPFAM" id="SSF48452">
    <property type="entry name" value="TPR-like"/>
    <property type="match status" value="1"/>
</dbReference>
<dbReference type="PANTHER" id="PTHR43065">
    <property type="entry name" value="SENSOR HISTIDINE KINASE"/>
    <property type="match status" value="1"/>
</dbReference>
<dbReference type="PRINTS" id="PR00344">
    <property type="entry name" value="BCTRLSENSOR"/>
</dbReference>
<dbReference type="SUPFAM" id="SSF55874">
    <property type="entry name" value="ATPase domain of HSP90 chaperone/DNA topoisomerase II/histidine kinase"/>
    <property type="match status" value="1"/>
</dbReference>
<feature type="transmembrane region" description="Helical" evidence="5">
    <location>
        <begin position="454"/>
        <end position="474"/>
    </location>
</feature>
<feature type="coiled-coil region" evidence="4">
    <location>
        <begin position="473"/>
        <end position="507"/>
    </location>
</feature>
<keyword evidence="4" id="KW-0175">Coiled coil</keyword>
<keyword evidence="5" id="KW-0472">Membrane</keyword>
<dbReference type="InterPro" id="IPR036097">
    <property type="entry name" value="HisK_dim/P_sf"/>
</dbReference>
<gene>
    <name evidence="7" type="ORF">AUC43_02460</name>
</gene>
<evidence type="ECO:0000256" key="4">
    <source>
        <dbReference type="SAM" id="Coils"/>
    </source>
</evidence>
<dbReference type="InterPro" id="IPR003661">
    <property type="entry name" value="HisK_dim/P_dom"/>
</dbReference>
<dbReference type="InterPro" id="IPR019734">
    <property type="entry name" value="TPR_rpt"/>
</dbReference>
<comment type="catalytic activity">
    <reaction evidence="1">
        <text>ATP + protein L-histidine = ADP + protein N-phospho-L-histidine.</text>
        <dbReference type="EC" id="2.7.13.3"/>
    </reaction>
</comment>
<dbReference type="Gene3D" id="1.25.40.10">
    <property type="entry name" value="Tetratricopeptide repeat domain"/>
    <property type="match status" value="2"/>
</dbReference>
<evidence type="ECO:0000256" key="5">
    <source>
        <dbReference type="SAM" id="Phobius"/>
    </source>
</evidence>
<dbReference type="STRING" id="1411621.AUC43_02460"/>
<accession>A0A0U3JTQ8</accession>
<name>A0A0U3JTQ8_9BACT</name>
<evidence type="ECO:0000259" key="6">
    <source>
        <dbReference type="PROSITE" id="PS50109"/>
    </source>
</evidence>
<organism evidence="7 8">
    <name type="scientific">Hymenobacter sedentarius</name>
    <dbReference type="NCBI Taxonomy" id="1411621"/>
    <lineage>
        <taxon>Bacteria</taxon>
        <taxon>Pseudomonadati</taxon>
        <taxon>Bacteroidota</taxon>
        <taxon>Cytophagia</taxon>
        <taxon>Cytophagales</taxon>
        <taxon>Hymenobacteraceae</taxon>
        <taxon>Hymenobacter</taxon>
    </lineage>
</organism>
<dbReference type="CDD" id="cd00082">
    <property type="entry name" value="HisKA"/>
    <property type="match status" value="1"/>
</dbReference>
<dbReference type="Proteomes" id="UP000059542">
    <property type="component" value="Chromosome"/>
</dbReference>
<dbReference type="Pfam" id="PF02518">
    <property type="entry name" value="HATPase_c"/>
    <property type="match status" value="1"/>
</dbReference>
<sequence>MLALLWLAAAPAVRAQTTPAHRYWEADGDSLRRVLDTQRQDTARLRTLLHMFDVGGYRSAGDFDSLAQERIQLLRRLKRPEAHAFQLYYVDYQLFKTKADLATRLRAVQASVEAFDSVGRPAPGLLGEVGAMFRALNQPEKRIAYFQAKVAQYKTRGARENLAACHHLLGAPLVQRGDYNQAIGHYLRSADLYRTFQRTSQVNELKVVGAQYAEWGNPAKALAYMQQSLAVGATLPPRTGAAFDPYTYRNMAQAYRHLGNDAAALRYANKSLTRGGPTDTIRAYAFQFLIDRAYGLVSKSAVLLDLRRVAEAGPLLVRAQQLADSLKIPFDTPNGYLELDATRARYYAAQGQPARAEQAWLTAYRKARELKIVPLRLAYLRALADFYAQRGQPDPAGRYARLGLALADSLRTQQGAFQVASYEAERAEQVQQQRIAALRLAQVQDAARARRQRLLFFSTLAVLAVLAGLGFVLWRANRQKQRANEQLSQLNEAVTRQKHDLQSQRDQLGTSLTELRATQAQLVQKEKMASLGELTAGIAHEIQNPLNFVNNFSEVSTELVEELQQALAASDTAEAAELAGDVAQNLGKITQHGKRAAAIVKGMLEHSRASTGERTPTDLNQLCDEYLRLAYQGLRAKDKTFNAALKTHFAAGLPLVEAVSGDVGRVLLNLFSNAFYAVQQRQQTGESSYKPTVSVSTKQLDGHVEIRVRDNGTGMSEPVQAKIFQPFFTTKPTGEGTGLGLSLSHDIIAQGHGGSLSAESQVGHGTTFSIALPLNGTAHVAAT</sequence>
<protein>
    <recommendedName>
        <fullName evidence="2">histidine kinase</fullName>
        <ecNumber evidence="2">2.7.13.3</ecNumber>
    </recommendedName>
</protein>
<dbReference type="GO" id="GO:0000155">
    <property type="term" value="F:phosphorelay sensor kinase activity"/>
    <property type="evidence" value="ECO:0007669"/>
    <property type="project" value="InterPro"/>
</dbReference>
<reference evidence="7 8" key="1">
    <citation type="submission" date="2015-12" db="EMBL/GenBank/DDBJ databases">
        <authorList>
            <person name="Shamseldin A."/>
            <person name="Moawad H."/>
            <person name="Abd El-Rahim W.M."/>
            <person name="Sadowsky M.J."/>
        </authorList>
    </citation>
    <scope>NUCLEOTIDE SEQUENCE [LARGE SCALE GENOMIC DNA]</scope>
    <source>
        <strain evidence="7 8">DG5B</strain>
    </source>
</reference>
<dbReference type="InterPro" id="IPR005467">
    <property type="entry name" value="His_kinase_dom"/>
</dbReference>
<dbReference type="Pfam" id="PF00512">
    <property type="entry name" value="HisKA"/>
    <property type="match status" value="1"/>
</dbReference>
<dbReference type="KEGG" id="hyg:AUC43_02460"/>
<dbReference type="Gene3D" id="1.10.287.130">
    <property type="match status" value="1"/>
</dbReference>
<feature type="domain" description="Histidine kinase" evidence="6">
    <location>
        <begin position="537"/>
        <end position="776"/>
    </location>
</feature>
<dbReference type="EMBL" id="CP013909">
    <property type="protein sequence ID" value="ALW84063.1"/>
    <property type="molecule type" value="Genomic_DNA"/>
</dbReference>
<evidence type="ECO:0000256" key="2">
    <source>
        <dbReference type="ARBA" id="ARBA00012438"/>
    </source>
</evidence>
<dbReference type="InterPro" id="IPR004358">
    <property type="entry name" value="Sig_transdc_His_kin-like_C"/>
</dbReference>
<dbReference type="SMART" id="SM00388">
    <property type="entry name" value="HisKA"/>
    <property type="match status" value="1"/>
</dbReference>
<keyword evidence="8" id="KW-1185">Reference proteome</keyword>
<dbReference type="AlphaFoldDB" id="A0A0U3JTQ8"/>
<evidence type="ECO:0000313" key="8">
    <source>
        <dbReference type="Proteomes" id="UP000059542"/>
    </source>
</evidence>
<keyword evidence="5" id="KW-0812">Transmembrane</keyword>
<dbReference type="PROSITE" id="PS50109">
    <property type="entry name" value="HIS_KIN"/>
    <property type="match status" value="1"/>
</dbReference>
<keyword evidence="3" id="KW-0597">Phosphoprotein</keyword>
<dbReference type="SMART" id="SM00387">
    <property type="entry name" value="HATPase_c"/>
    <property type="match status" value="1"/>
</dbReference>
<dbReference type="InterPro" id="IPR003594">
    <property type="entry name" value="HATPase_dom"/>
</dbReference>
<dbReference type="InterPro" id="IPR011990">
    <property type="entry name" value="TPR-like_helical_dom_sf"/>
</dbReference>